<dbReference type="RefSeq" id="WP_188745187.1">
    <property type="nucleotide sequence ID" value="NZ_BMIJ01000001.1"/>
</dbReference>
<keyword evidence="1" id="KW-0812">Transmembrane</keyword>
<keyword evidence="1" id="KW-1133">Transmembrane helix</keyword>
<evidence type="ECO:0000256" key="1">
    <source>
        <dbReference type="SAM" id="Phobius"/>
    </source>
</evidence>
<gene>
    <name evidence="2" type="ORF">GCM10011352_01370</name>
</gene>
<accession>A0ABQ1JWJ3</accession>
<dbReference type="EMBL" id="BMIJ01000001">
    <property type="protein sequence ID" value="GGB79448.1"/>
    <property type="molecule type" value="Genomic_DNA"/>
</dbReference>
<protein>
    <recommendedName>
        <fullName evidence="4">DUF3995 domain-containing protein</fullName>
    </recommendedName>
</protein>
<reference evidence="3" key="1">
    <citation type="journal article" date="2019" name="Int. J. Syst. Evol. Microbiol.">
        <title>The Global Catalogue of Microorganisms (GCM) 10K type strain sequencing project: providing services to taxonomists for standard genome sequencing and annotation.</title>
        <authorList>
            <consortium name="The Broad Institute Genomics Platform"/>
            <consortium name="The Broad Institute Genome Sequencing Center for Infectious Disease"/>
            <person name="Wu L."/>
            <person name="Ma J."/>
        </authorList>
    </citation>
    <scope>NUCLEOTIDE SEQUENCE [LARGE SCALE GENOMIC DNA]</scope>
    <source>
        <strain evidence="3">CGMCC 1.15341</strain>
    </source>
</reference>
<evidence type="ECO:0000313" key="2">
    <source>
        <dbReference type="EMBL" id="GGB79448.1"/>
    </source>
</evidence>
<feature type="transmembrane region" description="Helical" evidence="1">
    <location>
        <begin position="52"/>
        <end position="71"/>
    </location>
</feature>
<proteinExistence type="predicted"/>
<keyword evidence="1" id="KW-0472">Membrane</keyword>
<sequence length="156" mass="17111">MYQRDKALIAAGILSLLAALLHIAVIFGGPDWYRFFGAGEEMALMAERGEIYPTILTLGICSVLVGWALYAFSGAKLIPRLPWLKVCLILITAVYCVRGTYGFFVPLVSSHPYVDSLGAGFWVWSSLICLAIGLVHAWGVRNSWAYLSHKRSSAAN</sequence>
<evidence type="ECO:0000313" key="3">
    <source>
        <dbReference type="Proteomes" id="UP000629025"/>
    </source>
</evidence>
<keyword evidence="3" id="KW-1185">Reference proteome</keyword>
<organism evidence="2 3">
    <name type="scientific">Marinobacterium zhoushanense</name>
    <dbReference type="NCBI Taxonomy" id="1679163"/>
    <lineage>
        <taxon>Bacteria</taxon>
        <taxon>Pseudomonadati</taxon>
        <taxon>Pseudomonadota</taxon>
        <taxon>Gammaproteobacteria</taxon>
        <taxon>Oceanospirillales</taxon>
        <taxon>Oceanospirillaceae</taxon>
        <taxon>Marinobacterium</taxon>
    </lineage>
</organism>
<name>A0ABQ1JWJ3_9GAMM</name>
<dbReference type="Proteomes" id="UP000629025">
    <property type="component" value="Unassembled WGS sequence"/>
</dbReference>
<comment type="caution">
    <text evidence="2">The sequence shown here is derived from an EMBL/GenBank/DDBJ whole genome shotgun (WGS) entry which is preliminary data.</text>
</comment>
<evidence type="ECO:0008006" key="4">
    <source>
        <dbReference type="Google" id="ProtNLM"/>
    </source>
</evidence>
<feature type="transmembrane region" description="Helical" evidence="1">
    <location>
        <begin position="83"/>
        <end position="101"/>
    </location>
</feature>
<feature type="transmembrane region" description="Helical" evidence="1">
    <location>
        <begin position="121"/>
        <end position="140"/>
    </location>
</feature>